<protein>
    <submittedName>
        <fullName evidence="3">Membrane-flanked domain</fullName>
    </submittedName>
</protein>
<evidence type="ECO:0000313" key="3">
    <source>
        <dbReference type="EMBL" id="ACK84347.1"/>
    </source>
</evidence>
<gene>
    <name evidence="3" type="ordered locus">Mchl_3527</name>
</gene>
<name>B7KVD9_METC4</name>
<dbReference type="Pfam" id="PF03703">
    <property type="entry name" value="bPH_2"/>
    <property type="match status" value="1"/>
</dbReference>
<dbReference type="RefSeq" id="WP_015951618.1">
    <property type="nucleotide sequence ID" value="NC_011757.1"/>
</dbReference>
<keyword evidence="1" id="KW-1133">Transmembrane helix</keyword>
<dbReference type="Proteomes" id="UP000002385">
    <property type="component" value="Chromosome"/>
</dbReference>
<feature type="domain" description="YdbS-like PH" evidence="2">
    <location>
        <begin position="78"/>
        <end position="171"/>
    </location>
</feature>
<evidence type="ECO:0000256" key="1">
    <source>
        <dbReference type="SAM" id="Phobius"/>
    </source>
</evidence>
<reference evidence="3 4" key="2">
    <citation type="journal article" date="2012" name="J. Bacteriol.">
        <title>Complete genome sequences of six strains of the genus Methylobacterium.</title>
        <authorList>
            <person name="Marx C.J."/>
            <person name="Bringel F."/>
            <person name="Chistoserdova L."/>
            <person name="Moulin L."/>
            <person name="Farhan Ul Haque M."/>
            <person name="Fleischman D.E."/>
            <person name="Gruffaz C."/>
            <person name="Jourand P."/>
            <person name="Knief C."/>
            <person name="Lee M.C."/>
            <person name="Muller E.E."/>
            <person name="Nadalig T."/>
            <person name="Peyraud R."/>
            <person name="Roselli S."/>
            <person name="Russ L."/>
            <person name="Goodwin L.A."/>
            <person name="Ivanova N."/>
            <person name="Kyrpides N."/>
            <person name="Lajus A."/>
            <person name="Land M.L."/>
            <person name="Medigue C."/>
            <person name="Mikhailova N."/>
            <person name="Nolan M."/>
            <person name="Woyke T."/>
            <person name="Stolyar S."/>
            <person name="Vorholt J.A."/>
            <person name="Vuilleumier S."/>
        </authorList>
    </citation>
    <scope>NUCLEOTIDE SEQUENCE [LARGE SCALE GENOMIC DNA]</scope>
    <source>
        <strain evidence="4">CM4 / NCIMB 13688</strain>
    </source>
</reference>
<sequence>MTEKPLATYRPVFVLWMALLQQVPLQLFFTVWAAGFFAGMYNEAFGASTTLANSLAAIGSVVFIGFPVVVVISRAMNYRTTRYRLYPDRIEIEEGFLTIHAKRLMFRDICEASLRRGVLQRSIGLGSVCLDTQAAGALKPWSLFNSLGLSSTLGSGAMIRDIPDADQAYERLRGLIDAARRD</sequence>
<dbReference type="InterPro" id="IPR005182">
    <property type="entry name" value="YdbS-like_PH"/>
</dbReference>
<evidence type="ECO:0000313" key="4">
    <source>
        <dbReference type="Proteomes" id="UP000002385"/>
    </source>
</evidence>
<feature type="transmembrane region" description="Helical" evidence="1">
    <location>
        <begin position="12"/>
        <end position="35"/>
    </location>
</feature>
<keyword evidence="1" id="KW-0472">Membrane</keyword>
<organism evidence="3 4">
    <name type="scientific">Methylorubrum extorquens (strain CM4 / NCIMB 13688)</name>
    <name type="common">Methylobacterium extorquens</name>
    <dbReference type="NCBI Taxonomy" id="440085"/>
    <lineage>
        <taxon>Bacteria</taxon>
        <taxon>Pseudomonadati</taxon>
        <taxon>Pseudomonadota</taxon>
        <taxon>Alphaproteobacteria</taxon>
        <taxon>Hyphomicrobiales</taxon>
        <taxon>Methylobacteriaceae</taxon>
        <taxon>Methylorubrum</taxon>
    </lineage>
</organism>
<proteinExistence type="predicted"/>
<evidence type="ECO:0000259" key="2">
    <source>
        <dbReference type="Pfam" id="PF03703"/>
    </source>
</evidence>
<dbReference type="EMBL" id="CP001298">
    <property type="protein sequence ID" value="ACK84347.1"/>
    <property type="molecule type" value="Genomic_DNA"/>
</dbReference>
<dbReference type="HOGENOM" id="CLU_1480398_0_0_5"/>
<keyword evidence="1" id="KW-0812">Transmembrane</keyword>
<dbReference type="KEGG" id="mch:Mchl_3527"/>
<reference evidence="4" key="1">
    <citation type="submission" date="2008-12" db="EMBL/GenBank/DDBJ databases">
        <title>Complete sequence of chromosome of Methylobacterium chloromethanicum CM4.</title>
        <authorList>
            <consortium name="US DOE Joint Genome Institute"/>
            <person name="Lucas S."/>
            <person name="Copeland A."/>
            <person name="Lapidus A."/>
            <person name="Glavina del Rio T."/>
            <person name="Dalin E."/>
            <person name="Tice H."/>
            <person name="Bruce D."/>
            <person name="Goodwin L."/>
            <person name="Pitluck S."/>
            <person name="Chertkov O."/>
            <person name="Brettin T."/>
            <person name="Detter J.C."/>
            <person name="Han C."/>
            <person name="Larimer F."/>
            <person name="Land M."/>
            <person name="Hauser L."/>
            <person name="Kyrpides N."/>
            <person name="Mikhailova N."/>
            <person name="Marx C."/>
            <person name="Richardson P."/>
        </authorList>
    </citation>
    <scope>NUCLEOTIDE SEQUENCE [LARGE SCALE GENOMIC DNA]</scope>
    <source>
        <strain evidence="4">CM4 / NCIMB 13688</strain>
    </source>
</reference>
<dbReference type="AlphaFoldDB" id="B7KVD9"/>
<accession>B7KVD9</accession>
<feature type="transmembrane region" description="Helical" evidence="1">
    <location>
        <begin position="55"/>
        <end position="76"/>
    </location>
</feature>